<evidence type="ECO:0008006" key="3">
    <source>
        <dbReference type="Google" id="ProtNLM"/>
    </source>
</evidence>
<dbReference type="RefSeq" id="WP_208196261.1">
    <property type="nucleotide sequence ID" value="NZ_CP076023.1"/>
</dbReference>
<protein>
    <recommendedName>
        <fullName evidence="3">DUF222 domain-containing protein</fullName>
    </recommendedName>
</protein>
<dbReference type="EMBL" id="CP076023">
    <property type="protein sequence ID" value="QWC15702.1"/>
    <property type="molecule type" value="Genomic_DNA"/>
</dbReference>
<sequence length="242" mass="25461">MATDNPAGRLHALLTEFQEHAHENRSITHTWALTLDCDPSEVVVALGEVAGLLADIRRVVGRIDSPGATELLLHFGEKWAGVIFTPDRNMTQGSHGLVTHAELAALAGLSALLSSTASEGAVVDMKVTAELRSTLLDVLQEVRADSGLPADLRAILVARIHDMLWAIDHLATVGADGVKAAAERLAGALAIRPNSADKQHPIVAKVLSAAGKAWTFFTMGPKVQQSLEGWNGIVGQIGPGSA</sequence>
<dbReference type="Proteomes" id="UP000679335">
    <property type="component" value="Chromosome"/>
</dbReference>
<organism evidence="1 2">
    <name type="scientific">Cellulomonas dongxiuzhuiae</name>
    <dbReference type="NCBI Taxonomy" id="2819979"/>
    <lineage>
        <taxon>Bacteria</taxon>
        <taxon>Bacillati</taxon>
        <taxon>Actinomycetota</taxon>
        <taxon>Actinomycetes</taxon>
        <taxon>Micrococcales</taxon>
        <taxon>Cellulomonadaceae</taxon>
        <taxon>Cellulomonas</taxon>
    </lineage>
</organism>
<proteinExistence type="predicted"/>
<accession>A0ABX8GHP1</accession>
<keyword evidence="2" id="KW-1185">Reference proteome</keyword>
<evidence type="ECO:0000313" key="2">
    <source>
        <dbReference type="Proteomes" id="UP000679335"/>
    </source>
</evidence>
<reference evidence="1 2" key="1">
    <citation type="submission" date="2021-05" db="EMBL/GenBank/DDBJ databases">
        <title>Novel species in genus Cellulomonas.</title>
        <authorList>
            <person name="Zhang G."/>
        </authorList>
    </citation>
    <scope>NUCLEOTIDE SEQUENCE [LARGE SCALE GENOMIC DNA]</scope>
    <source>
        <strain evidence="2">zg-ZUI157</strain>
    </source>
</reference>
<gene>
    <name evidence="1" type="ORF">KKR89_15685</name>
</gene>
<name>A0ABX8GHP1_9CELL</name>
<evidence type="ECO:0000313" key="1">
    <source>
        <dbReference type="EMBL" id="QWC15702.1"/>
    </source>
</evidence>